<dbReference type="InterPro" id="IPR036038">
    <property type="entry name" value="Aminotransferase-like"/>
</dbReference>
<dbReference type="Gene3D" id="3.30.470.10">
    <property type="match status" value="1"/>
</dbReference>
<protein>
    <submittedName>
        <fullName evidence="4">Branched-chain-amino-acid aminotransferase 7</fullName>
    </submittedName>
</protein>
<comment type="similarity">
    <text evidence="2">Belongs to the class-IV pyridoxal-phosphate-dependent aminotransferase family.</text>
</comment>
<dbReference type="PANTHER" id="PTHR42825">
    <property type="entry name" value="AMINO ACID AMINOTRANSFERASE"/>
    <property type="match status" value="1"/>
</dbReference>
<evidence type="ECO:0000256" key="3">
    <source>
        <dbReference type="ARBA" id="ARBA00022898"/>
    </source>
</evidence>
<accession>A0A5N5I8I4</accession>
<keyword evidence="4" id="KW-0808">Transferase</keyword>
<sequence>MRLCYKLLTQRLLYIRPLLIGSGPVLGLGSATEYTFLIFATPIGSYHKIFRTVQKARAKGFTDVLFLDAATGKNIEEGKETVFCKLREMLTEIQTGLIEDKMGWTLLID</sequence>
<dbReference type="SUPFAM" id="SSF56752">
    <property type="entry name" value="D-aminoacid aminotransferase-like PLP-dependent enzymes"/>
    <property type="match status" value="1"/>
</dbReference>
<dbReference type="InterPro" id="IPR043131">
    <property type="entry name" value="BCAT-like_N"/>
</dbReference>
<keyword evidence="3" id="KW-0663">Pyridoxal phosphate</keyword>
<comment type="caution">
    <text evidence="4">The sequence shown here is derived from an EMBL/GenBank/DDBJ whole genome shotgun (WGS) entry which is preliminary data.</text>
</comment>
<reference evidence="5" key="2">
    <citation type="submission" date="2019-10" db="EMBL/GenBank/DDBJ databases">
        <title>A de novo genome assembly of a pear dwarfing rootstock.</title>
        <authorList>
            <person name="Wang F."/>
            <person name="Wang J."/>
            <person name="Li S."/>
            <person name="Zhang Y."/>
            <person name="Fang M."/>
            <person name="Ma L."/>
            <person name="Zhao Y."/>
            <person name="Jiang S."/>
        </authorList>
    </citation>
    <scope>NUCLEOTIDE SEQUENCE [LARGE SCALE GENOMIC DNA]</scope>
</reference>
<dbReference type="OrthoDB" id="1937211at2759"/>
<evidence type="ECO:0000256" key="1">
    <source>
        <dbReference type="ARBA" id="ARBA00001933"/>
    </source>
</evidence>
<dbReference type="GO" id="GO:0004084">
    <property type="term" value="F:branched-chain-amino-acid transaminase activity"/>
    <property type="evidence" value="ECO:0007669"/>
    <property type="project" value="InterPro"/>
</dbReference>
<dbReference type="EMBL" id="SMOL01000004">
    <property type="protein sequence ID" value="KAB2636128.1"/>
    <property type="molecule type" value="Genomic_DNA"/>
</dbReference>
<keyword evidence="4" id="KW-0032">Aminotransferase</keyword>
<proteinExistence type="inferred from homology"/>
<name>A0A5N5I8I4_9ROSA</name>
<reference evidence="4 5" key="3">
    <citation type="submission" date="2019-11" db="EMBL/GenBank/DDBJ databases">
        <title>A de novo genome assembly of a pear dwarfing rootstock.</title>
        <authorList>
            <person name="Wang F."/>
            <person name="Wang J."/>
            <person name="Li S."/>
            <person name="Zhang Y."/>
            <person name="Fang M."/>
            <person name="Ma L."/>
            <person name="Zhao Y."/>
            <person name="Jiang S."/>
        </authorList>
    </citation>
    <scope>NUCLEOTIDE SEQUENCE [LARGE SCALE GENOMIC DNA]</scope>
    <source>
        <strain evidence="4">S2</strain>
        <tissue evidence="4">Leaf</tissue>
    </source>
</reference>
<dbReference type="GO" id="GO:0009081">
    <property type="term" value="P:branched-chain amino acid metabolic process"/>
    <property type="evidence" value="ECO:0007669"/>
    <property type="project" value="InterPro"/>
</dbReference>
<evidence type="ECO:0000313" key="5">
    <source>
        <dbReference type="Proteomes" id="UP000327157"/>
    </source>
</evidence>
<dbReference type="InterPro" id="IPR005786">
    <property type="entry name" value="B_amino_transII"/>
</dbReference>
<reference evidence="4 5" key="1">
    <citation type="submission" date="2019-09" db="EMBL/GenBank/DDBJ databases">
        <authorList>
            <person name="Ou C."/>
        </authorList>
    </citation>
    <scope>NUCLEOTIDE SEQUENCE [LARGE SCALE GENOMIC DNA]</scope>
    <source>
        <strain evidence="4">S2</strain>
        <tissue evidence="4">Leaf</tissue>
    </source>
</reference>
<dbReference type="PANTHER" id="PTHR42825:SF28">
    <property type="entry name" value="BRANCHED-CHAIN-AMINO-ACID AMINOTRANSFERASE 7-RELATED"/>
    <property type="match status" value="1"/>
</dbReference>
<gene>
    <name evidence="4" type="ORF">D8674_026662</name>
</gene>
<dbReference type="Proteomes" id="UP000327157">
    <property type="component" value="Chromosome 5"/>
</dbReference>
<keyword evidence="5" id="KW-1185">Reference proteome</keyword>
<organism evidence="4 5">
    <name type="scientific">Pyrus ussuriensis x Pyrus communis</name>
    <dbReference type="NCBI Taxonomy" id="2448454"/>
    <lineage>
        <taxon>Eukaryota</taxon>
        <taxon>Viridiplantae</taxon>
        <taxon>Streptophyta</taxon>
        <taxon>Embryophyta</taxon>
        <taxon>Tracheophyta</taxon>
        <taxon>Spermatophyta</taxon>
        <taxon>Magnoliopsida</taxon>
        <taxon>eudicotyledons</taxon>
        <taxon>Gunneridae</taxon>
        <taxon>Pentapetalae</taxon>
        <taxon>rosids</taxon>
        <taxon>fabids</taxon>
        <taxon>Rosales</taxon>
        <taxon>Rosaceae</taxon>
        <taxon>Amygdaloideae</taxon>
        <taxon>Maleae</taxon>
        <taxon>Pyrus</taxon>
    </lineage>
</organism>
<evidence type="ECO:0000256" key="2">
    <source>
        <dbReference type="ARBA" id="ARBA00009320"/>
    </source>
</evidence>
<comment type="cofactor">
    <cofactor evidence="1">
        <name>pyridoxal 5'-phosphate</name>
        <dbReference type="ChEBI" id="CHEBI:597326"/>
    </cofactor>
</comment>
<evidence type="ECO:0000313" key="4">
    <source>
        <dbReference type="EMBL" id="KAB2636128.1"/>
    </source>
</evidence>
<dbReference type="AlphaFoldDB" id="A0A5N5I8I4"/>